<protein>
    <submittedName>
        <fullName evidence="2">Transglutaminase domain-containing protein</fullName>
    </submittedName>
</protein>
<reference evidence="2 3" key="1">
    <citation type="submission" date="2024-07" db="EMBL/GenBank/DDBJ databases">
        <title>The genome sequence of type strain Sediminicola luteus GDMCC 1.2596T.</title>
        <authorList>
            <person name="Liu Y."/>
        </authorList>
    </citation>
    <scope>NUCLEOTIDE SEQUENCE [LARGE SCALE GENOMIC DNA]</scope>
    <source>
        <strain evidence="2 3">GDMCC 1.2596</strain>
    </source>
</reference>
<accession>A0ABV2TXA8</accession>
<evidence type="ECO:0000313" key="3">
    <source>
        <dbReference type="Proteomes" id="UP001549773"/>
    </source>
</evidence>
<name>A0ABV2TXA8_9FLAO</name>
<evidence type="ECO:0000259" key="1">
    <source>
        <dbReference type="SMART" id="SM00460"/>
    </source>
</evidence>
<proteinExistence type="predicted"/>
<feature type="domain" description="Transglutaminase-like" evidence="1">
    <location>
        <begin position="360"/>
        <end position="425"/>
    </location>
</feature>
<dbReference type="Pfam" id="PF01841">
    <property type="entry name" value="Transglut_core"/>
    <property type="match status" value="1"/>
</dbReference>
<organism evidence="2 3">
    <name type="scientific">Sediminicola luteus</name>
    <dbReference type="NCBI Taxonomy" id="319238"/>
    <lineage>
        <taxon>Bacteria</taxon>
        <taxon>Pseudomonadati</taxon>
        <taxon>Bacteroidota</taxon>
        <taxon>Flavobacteriia</taxon>
        <taxon>Flavobacteriales</taxon>
        <taxon>Flavobacteriaceae</taxon>
        <taxon>Sediminicola</taxon>
    </lineage>
</organism>
<dbReference type="SMART" id="SM00460">
    <property type="entry name" value="TGc"/>
    <property type="match status" value="1"/>
</dbReference>
<dbReference type="InterPro" id="IPR038765">
    <property type="entry name" value="Papain-like_cys_pep_sf"/>
</dbReference>
<dbReference type="SUPFAM" id="SSF54001">
    <property type="entry name" value="Cysteine proteinases"/>
    <property type="match status" value="1"/>
</dbReference>
<dbReference type="EMBL" id="JBEWYP010000003">
    <property type="protein sequence ID" value="MET7029115.1"/>
    <property type="molecule type" value="Genomic_DNA"/>
</dbReference>
<dbReference type="Proteomes" id="UP001549773">
    <property type="component" value="Unassembled WGS sequence"/>
</dbReference>
<sequence length="499" mass="56298">MVSKIFTSKIPLILLAIVLLPGLPYFKIAENIVNSELEKSYHRMKNSILILVGVLTTLMACNLNPKQQKEEKQHTERKVPNVVTSDIEAGIKTNIAKKVEEGGGYFLIDTEDKELQLQLVRVHTEYLSNLGPQRHFACVDLADVSGDVYDVDFFLEGDPGSMTVTETTLHKLNGKPFYTWKQRKNKTWYRMPVQNASTDLLGVVEGEDAFEFRYEVTLPEMAAPAKMWLPLPQTDRFQTVELQSIDAPVAHRIIKEKKYGNSILYMELSPEHSGKKVDLVYDVKRQEKKPYTEAADPSPYLDANILLPIGDRFEVLSDSIIGDKRKEGTIMQARALYDYIIDNMRYIKAGKYGTGDAVYACSALTGNCTEFHSLFISLARSAGIPSRFAVGASIPSDRDEGGIDGYHCWAEFYAEGKWWPVDISEANKYTALATYYFGRHPANRIEFTRGRDLQLDPGPHSGPINFLAYPVMEIGKEPAYPKTFFSFRRKTAPLTSDSL</sequence>
<dbReference type="PANTHER" id="PTHR38339:SF1">
    <property type="entry name" value="TRANSGLUTAMINASE-LIKE DOMAIN-CONTAINING PROTEIN"/>
    <property type="match status" value="1"/>
</dbReference>
<dbReference type="RefSeq" id="WP_354617939.1">
    <property type="nucleotide sequence ID" value="NZ_JBEWYP010000003.1"/>
</dbReference>
<evidence type="ECO:0000313" key="2">
    <source>
        <dbReference type="EMBL" id="MET7029115.1"/>
    </source>
</evidence>
<comment type="caution">
    <text evidence="2">The sequence shown here is derived from an EMBL/GenBank/DDBJ whole genome shotgun (WGS) entry which is preliminary data.</text>
</comment>
<dbReference type="PANTHER" id="PTHR38339">
    <property type="entry name" value="TRANSGLUTAMINASE DOMAIN PROTEIN"/>
    <property type="match status" value="1"/>
</dbReference>
<keyword evidence="3" id="KW-1185">Reference proteome</keyword>
<dbReference type="Gene3D" id="3.10.620.30">
    <property type="match status" value="1"/>
</dbReference>
<gene>
    <name evidence="2" type="ORF">ABXZ32_06900</name>
</gene>
<dbReference type="InterPro" id="IPR002931">
    <property type="entry name" value="Transglutaminase-like"/>
</dbReference>